<evidence type="ECO:0000256" key="2">
    <source>
        <dbReference type="SAM" id="MobiDB-lite"/>
    </source>
</evidence>
<feature type="region of interest" description="Disordered" evidence="2">
    <location>
        <begin position="1"/>
        <end position="83"/>
    </location>
</feature>
<evidence type="ECO:0000259" key="3">
    <source>
        <dbReference type="Pfam" id="PF12814"/>
    </source>
</evidence>
<keyword evidence="5" id="KW-1185">Reference proteome</keyword>
<dbReference type="AlphaFoldDB" id="A0AA88GY58"/>
<feature type="region of interest" description="Disordered" evidence="2">
    <location>
        <begin position="306"/>
        <end position="341"/>
    </location>
</feature>
<dbReference type="GO" id="GO:0032065">
    <property type="term" value="P:maintenance of protein location in cell cortex"/>
    <property type="evidence" value="ECO:0007669"/>
    <property type="project" value="InterPro"/>
</dbReference>
<accession>A0AA88GY58</accession>
<feature type="domain" description="Pleckstrin homology" evidence="3">
    <location>
        <begin position="524"/>
        <end position="624"/>
    </location>
</feature>
<organism evidence="4 5">
    <name type="scientific">Naegleria lovaniensis</name>
    <name type="common">Amoeba</name>
    <dbReference type="NCBI Taxonomy" id="51637"/>
    <lineage>
        <taxon>Eukaryota</taxon>
        <taxon>Discoba</taxon>
        <taxon>Heterolobosea</taxon>
        <taxon>Tetramitia</taxon>
        <taxon>Eutetramitia</taxon>
        <taxon>Vahlkampfiidae</taxon>
        <taxon>Naegleria</taxon>
    </lineage>
</organism>
<proteinExistence type="predicted"/>
<keyword evidence="1" id="KW-0175">Coiled coil</keyword>
<dbReference type="GO" id="GO:0005938">
    <property type="term" value="C:cell cortex"/>
    <property type="evidence" value="ECO:0007669"/>
    <property type="project" value="InterPro"/>
</dbReference>
<dbReference type="Pfam" id="PF12814">
    <property type="entry name" value="Mcp5_PH"/>
    <property type="match status" value="1"/>
</dbReference>
<feature type="compositionally biased region" description="Polar residues" evidence="2">
    <location>
        <begin position="23"/>
        <end position="33"/>
    </location>
</feature>
<evidence type="ECO:0000313" key="4">
    <source>
        <dbReference type="EMBL" id="KAG2393155.1"/>
    </source>
</evidence>
<dbReference type="InterPro" id="IPR011993">
    <property type="entry name" value="PH-like_dom_sf"/>
</dbReference>
<protein>
    <recommendedName>
        <fullName evidence="3">Pleckstrin homology domain-containing protein</fullName>
    </recommendedName>
</protein>
<sequence length="654" mass="73928">MNPASPSFVQSSPAVKTAGEVVQTPTNVSSQKPSFREKFRLSSPALSPIGPQTAAVEKSNLETGERGSSPSSHLIQINSSKNQRPLSLNLKELMISKKEKSQTDSIKQQAFSMDIQEISPQDGSISLIDSSSNRNEQTQHVIQDPVIDISSSNSEDDIKQEDVDELQEQLDRILNKRKEREEVLKETESSKRDETDDIVEMIKERRKNRENQESLEAVVHNIDVGELEFFNDDPANFTSNGTDVDIMNEFLTTSNLNSKDNSFVKESPKKPVIPQLALSTEVSQSYTLSPSKQLTEVEVKGLNESRHNLKDESLSPSHFIKEDSVPSHQQPEDGGEHKQGKGEITIGSIASLQSVVNPPSSSGVLGWRIQDKRWKMFAAPPTFMIHDVFNTLHSELDNAHLALGNHMYNTYQNEGIGSFSTPISTQQFERKIIGYNDNYIPPHKTVPQVESGMRTMPDQSQELYTKVIKPFKFKNLEDLFVNQFEIIGENGLRRFAFRYDLSGNIMRCLKTSQAWLPFLSMEEECLQKIVRGSYVFKNTPKGQVHKRFAFVDPKSRELTWSDSETKKKSSSSQRASRRVKLNDIVSIKVLEMTNEQARAMKIAIIPELNKRFYGVVIISRTRSVEFILYETRNFCFSLITGLALCVHKSSQNVQ</sequence>
<dbReference type="GeneID" id="68102186"/>
<dbReference type="GO" id="GO:0005543">
    <property type="term" value="F:phospholipid binding"/>
    <property type="evidence" value="ECO:0007669"/>
    <property type="project" value="InterPro"/>
</dbReference>
<feature type="compositionally biased region" description="Polar residues" evidence="2">
    <location>
        <begin position="66"/>
        <end position="83"/>
    </location>
</feature>
<dbReference type="EMBL" id="PYSW02000003">
    <property type="protein sequence ID" value="KAG2393155.1"/>
    <property type="molecule type" value="Genomic_DNA"/>
</dbReference>
<feature type="compositionally biased region" description="Polar residues" evidence="2">
    <location>
        <begin position="1"/>
        <end position="14"/>
    </location>
</feature>
<dbReference type="InterPro" id="IPR024774">
    <property type="entry name" value="PH_dom-Mcp5-type"/>
</dbReference>
<comment type="caution">
    <text evidence="4">The sequence shown here is derived from an EMBL/GenBank/DDBJ whole genome shotgun (WGS) entry which is preliminary data.</text>
</comment>
<reference evidence="4 5" key="1">
    <citation type="journal article" date="2018" name="BMC Genomics">
        <title>The genome of Naegleria lovaniensis, the basis for a comparative approach to unravel pathogenicity factors of the human pathogenic amoeba N. fowleri.</title>
        <authorList>
            <person name="Liechti N."/>
            <person name="Schurch N."/>
            <person name="Bruggmann R."/>
            <person name="Wittwer M."/>
        </authorList>
    </citation>
    <scope>NUCLEOTIDE SEQUENCE [LARGE SCALE GENOMIC DNA]</scope>
    <source>
        <strain evidence="4 5">ATCC 30569</strain>
    </source>
</reference>
<evidence type="ECO:0000256" key="1">
    <source>
        <dbReference type="SAM" id="Coils"/>
    </source>
</evidence>
<feature type="coiled-coil region" evidence="1">
    <location>
        <begin position="156"/>
        <end position="186"/>
    </location>
</feature>
<dbReference type="Proteomes" id="UP000816034">
    <property type="component" value="Unassembled WGS sequence"/>
</dbReference>
<name>A0AA88GY58_NAELO</name>
<evidence type="ECO:0000313" key="5">
    <source>
        <dbReference type="Proteomes" id="UP000816034"/>
    </source>
</evidence>
<gene>
    <name evidence="4" type="ORF">C9374_009732</name>
</gene>
<dbReference type="Gene3D" id="2.30.29.30">
    <property type="entry name" value="Pleckstrin-homology domain (PH domain)/Phosphotyrosine-binding domain (PTB)"/>
    <property type="match status" value="1"/>
</dbReference>
<dbReference type="RefSeq" id="XP_044555049.1">
    <property type="nucleotide sequence ID" value="XM_044699952.1"/>
</dbReference>